<proteinExistence type="predicted"/>
<dbReference type="EMBL" id="AAYH02000039">
    <property type="protein sequence ID" value="EDO55182.1"/>
    <property type="molecule type" value="Genomic_DNA"/>
</dbReference>
<evidence type="ECO:0000313" key="1">
    <source>
        <dbReference type="EMBL" id="EDO55182.1"/>
    </source>
</evidence>
<protein>
    <submittedName>
        <fullName evidence="1">Uncharacterized protein</fullName>
    </submittedName>
</protein>
<sequence length="36" mass="4110">MMVDAGCVLVFREGKMISFAKNNKKKREISFPPSCF</sequence>
<organism evidence="1 2">
    <name type="scientific">Bacteroides uniformis (strain ATCC 8492 / DSM 6597 / CCUG 4942 / CIP 103695 / JCM 5828 / KCTC 5204 / NCTC 13054 / VPI 0061)</name>
    <dbReference type="NCBI Taxonomy" id="411479"/>
    <lineage>
        <taxon>Bacteria</taxon>
        <taxon>Pseudomonadati</taxon>
        <taxon>Bacteroidota</taxon>
        <taxon>Bacteroidia</taxon>
        <taxon>Bacteroidales</taxon>
        <taxon>Bacteroidaceae</taxon>
        <taxon>Bacteroides</taxon>
    </lineage>
</organism>
<name>A0ABC9NEL4_BACUC</name>
<reference evidence="1" key="1">
    <citation type="submission" date="2007-06" db="EMBL/GenBank/DDBJ databases">
        <authorList>
            <person name="Fulton L."/>
            <person name="Clifton S."/>
            <person name="Fulton B."/>
            <person name="Xu J."/>
            <person name="Minx P."/>
            <person name="Pepin K.H."/>
            <person name="Johnson M."/>
            <person name="Thiruvilangam P."/>
            <person name="Bhonagiri V."/>
            <person name="Nash W.E."/>
            <person name="Mardis E.R."/>
            <person name="Wilson R.K."/>
        </authorList>
    </citation>
    <scope>NUCLEOTIDE SEQUENCE [LARGE SCALE GENOMIC DNA]</scope>
    <source>
        <strain evidence="1">ATCC 8492</strain>
    </source>
</reference>
<keyword evidence="2" id="KW-1185">Reference proteome</keyword>
<dbReference type="Proteomes" id="UP000004110">
    <property type="component" value="Unassembled WGS sequence"/>
</dbReference>
<accession>A0ABC9NEL4</accession>
<dbReference type="AlphaFoldDB" id="A0ABC9NEL4"/>
<reference evidence="1" key="2">
    <citation type="submission" date="2013-11" db="EMBL/GenBank/DDBJ databases">
        <title>Draft genome sequence of Bacteroides uniformis (ATCC 8492).</title>
        <authorList>
            <person name="Sudarsanam P."/>
            <person name="Ley R."/>
            <person name="Guruge J."/>
            <person name="Turnbaugh P.J."/>
            <person name="Mahowald M."/>
            <person name="Liep D."/>
            <person name="Gordon J."/>
        </authorList>
    </citation>
    <scope>NUCLEOTIDE SEQUENCE</scope>
    <source>
        <strain evidence="1">ATCC 8492</strain>
    </source>
</reference>
<comment type="caution">
    <text evidence="1">The sequence shown here is derived from an EMBL/GenBank/DDBJ whole genome shotgun (WGS) entry which is preliminary data.</text>
</comment>
<evidence type="ECO:0000313" key="2">
    <source>
        <dbReference type="Proteomes" id="UP000004110"/>
    </source>
</evidence>
<gene>
    <name evidence="1" type="ORF">BACUNI_01272</name>
</gene>